<dbReference type="GO" id="GO:0015627">
    <property type="term" value="C:type II protein secretion system complex"/>
    <property type="evidence" value="ECO:0007669"/>
    <property type="project" value="InterPro"/>
</dbReference>
<evidence type="ECO:0000313" key="13">
    <source>
        <dbReference type="Proteomes" id="UP000244930"/>
    </source>
</evidence>
<accession>A0A2U8GNH5</accession>
<dbReference type="GO" id="GO:0005886">
    <property type="term" value="C:plasma membrane"/>
    <property type="evidence" value="ECO:0007669"/>
    <property type="project" value="UniProtKB-SubCell"/>
</dbReference>
<evidence type="ECO:0000256" key="6">
    <source>
        <dbReference type="ARBA" id="ARBA00022692"/>
    </source>
</evidence>
<dbReference type="GO" id="GO:0009276">
    <property type="term" value="C:Gram-negative-bacterium-type cell wall"/>
    <property type="evidence" value="ECO:0007669"/>
    <property type="project" value="InterPro"/>
</dbReference>
<dbReference type="Proteomes" id="UP000244930">
    <property type="component" value="Chromosome"/>
</dbReference>
<evidence type="ECO:0000256" key="5">
    <source>
        <dbReference type="ARBA" id="ARBA00022519"/>
    </source>
</evidence>
<dbReference type="InterPro" id="IPR025691">
    <property type="entry name" value="GspL_pp_dom"/>
</dbReference>
<keyword evidence="4" id="KW-1003">Cell membrane</keyword>
<reference evidence="12 13" key="1">
    <citation type="submission" date="2017-06" db="EMBL/GenBank/DDBJ databases">
        <title>Azoarcus.</title>
        <authorList>
            <person name="Woo J.-H."/>
            <person name="Kim H.-S."/>
        </authorList>
    </citation>
    <scope>NUCLEOTIDE SEQUENCE [LARGE SCALE GENOMIC DNA]</scope>
    <source>
        <strain evidence="12 13">TSPY31</strain>
    </source>
</reference>
<dbReference type="Gene3D" id="3.30.420.380">
    <property type="match status" value="1"/>
</dbReference>
<dbReference type="Pfam" id="PF12693">
    <property type="entry name" value="GspL_C"/>
    <property type="match status" value="1"/>
</dbReference>
<evidence type="ECO:0000256" key="8">
    <source>
        <dbReference type="ARBA" id="ARBA00022989"/>
    </source>
</evidence>
<keyword evidence="8" id="KW-1133">Transmembrane helix</keyword>
<evidence type="ECO:0000313" key="12">
    <source>
        <dbReference type="EMBL" id="AWI74045.1"/>
    </source>
</evidence>
<dbReference type="InterPro" id="IPR043129">
    <property type="entry name" value="ATPase_NBD"/>
</dbReference>
<comment type="subcellular location">
    <subcellularLocation>
        <location evidence="1">Cell inner membrane</location>
        <topology evidence="1">Single-pass membrane protein</topology>
    </subcellularLocation>
</comment>
<keyword evidence="13" id="KW-1185">Reference proteome</keyword>
<gene>
    <name evidence="12" type="ORF">CEW83_01420</name>
</gene>
<evidence type="ECO:0008006" key="14">
    <source>
        <dbReference type="Google" id="ProtNLM"/>
    </source>
</evidence>
<proteinExistence type="inferred from homology"/>
<dbReference type="GO" id="GO:0015628">
    <property type="term" value="P:protein secretion by the type II secretion system"/>
    <property type="evidence" value="ECO:0007669"/>
    <property type="project" value="InterPro"/>
</dbReference>
<dbReference type="InterPro" id="IPR024230">
    <property type="entry name" value="GspL_cyto_dom"/>
</dbReference>
<keyword evidence="7" id="KW-0653">Protein transport</keyword>
<feature type="domain" description="GspL periplasmic" evidence="11">
    <location>
        <begin position="255"/>
        <end position="364"/>
    </location>
</feature>
<evidence type="ECO:0000256" key="9">
    <source>
        <dbReference type="ARBA" id="ARBA00023136"/>
    </source>
</evidence>
<dbReference type="InterPro" id="IPR007812">
    <property type="entry name" value="T2SS_protein-GspL"/>
</dbReference>
<keyword evidence="6" id="KW-0812">Transmembrane</keyword>
<dbReference type="AlphaFoldDB" id="A0A2U8GNH5"/>
<name>A0A2U8GNH5_9RHOO</name>
<dbReference type="KEGG" id="acom:CEW83_01420"/>
<evidence type="ECO:0000259" key="10">
    <source>
        <dbReference type="Pfam" id="PF05134"/>
    </source>
</evidence>
<evidence type="ECO:0000256" key="4">
    <source>
        <dbReference type="ARBA" id="ARBA00022475"/>
    </source>
</evidence>
<dbReference type="SUPFAM" id="SSF53067">
    <property type="entry name" value="Actin-like ATPase domain"/>
    <property type="match status" value="1"/>
</dbReference>
<evidence type="ECO:0000256" key="7">
    <source>
        <dbReference type="ARBA" id="ARBA00022927"/>
    </source>
</evidence>
<feature type="domain" description="GspL cytoplasmic actin-ATPase-like" evidence="10">
    <location>
        <begin position="50"/>
        <end position="181"/>
    </location>
</feature>
<evidence type="ECO:0000256" key="3">
    <source>
        <dbReference type="ARBA" id="ARBA00022448"/>
    </source>
</evidence>
<dbReference type="Pfam" id="PF05134">
    <property type="entry name" value="T2SSL"/>
    <property type="match status" value="1"/>
</dbReference>
<keyword evidence="5" id="KW-0997">Cell inner membrane</keyword>
<evidence type="ECO:0000259" key="11">
    <source>
        <dbReference type="Pfam" id="PF12693"/>
    </source>
</evidence>
<sequence>MTTRLRIRIDEHWPRDPATHWVLLDAANTVVQQGHSGPAHWPVADVCEAVLAGAQSTWLEVLLPASPRRERPRLLSFALEEHLVGDPDTQHLTVTHSQPEDKLNRTGVIAVARARMTQVLAQFAQIGRPLRRLCSALETVPAAEAHWVLAVEAHCTILRPGLEPAIAFDGSTPEALLAALSSALPIALARRRASAALPAALQIRIADRCTTPDTGTTASLPLRIEPGPAWHWWEHVDATSNLLHGEFASRQGHDAQWRRFRAPATIVAISAVALFVVNLTHVLGQRQALAELEARSARLFEQALPGTPAVAPAAQLGRALDRARRQAGQLGTDDLLALLHGHLVATGVTPLTVSYEAGTLSLALPPQTELSVLLTRLSLHGINAQARDGSLLLSAAPQP</sequence>
<keyword evidence="9" id="KW-0472">Membrane</keyword>
<comment type="similarity">
    <text evidence="2">Belongs to the GSP L family.</text>
</comment>
<organism evidence="12 13">
    <name type="scientific">Parazoarcus communis</name>
    <dbReference type="NCBI Taxonomy" id="41977"/>
    <lineage>
        <taxon>Bacteria</taxon>
        <taxon>Pseudomonadati</taxon>
        <taxon>Pseudomonadota</taxon>
        <taxon>Betaproteobacteria</taxon>
        <taxon>Rhodocyclales</taxon>
        <taxon>Zoogloeaceae</taxon>
        <taxon>Parazoarcus</taxon>
    </lineage>
</organism>
<protein>
    <recommendedName>
        <fullName evidence="14">General secretion pathway protein GspL</fullName>
    </recommendedName>
</protein>
<dbReference type="RefSeq" id="WP_108947753.1">
    <property type="nucleotide sequence ID" value="NZ_CP022187.1"/>
</dbReference>
<evidence type="ECO:0000256" key="1">
    <source>
        <dbReference type="ARBA" id="ARBA00004377"/>
    </source>
</evidence>
<dbReference type="NCBIfam" id="TIGR01709">
    <property type="entry name" value="typeII_sec_gspL"/>
    <property type="match status" value="1"/>
</dbReference>
<keyword evidence="3" id="KW-0813">Transport</keyword>
<dbReference type="EMBL" id="CP022187">
    <property type="protein sequence ID" value="AWI74045.1"/>
    <property type="molecule type" value="Genomic_DNA"/>
</dbReference>
<evidence type="ECO:0000256" key="2">
    <source>
        <dbReference type="ARBA" id="ARBA00005318"/>
    </source>
</evidence>